<dbReference type="GO" id="GO:0004000">
    <property type="term" value="F:adenosine deaminase activity"/>
    <property type="evidence" value="ECO:0007669"/>
    <property type="project" value="TreeGrafter"/>
</dbReference>
<evidence type="ECO:0000256" key="6">
    <source>
        <dbReference type="ARBA" id="ARBA00022833"/>
    </source>
</evidence>
<evidence type="ECO:0000313" key="9">
    <source>
        <dbReference type="EMBL" id="QMW03730.1"/>
    </source>
</evidence>
<keyword evidence="6" id="KW-0862">Zinc</keyword>
<organism evidence="9 10">
    <name type="scientific">Spirosoma foliorum</name>
    <dbReference type="NCBI Taxonomy" id="2710596"/>
    <lineage>
        <taxon>Bacteria</taxon>
        <taxon>Pseudomonadati</taxon>
        <taxon>Bacteroidota</taxon>
        <taxon>Cytophagia</taxon>
        <taxon>Cytophagales</taxon>
        <taxon>Cytophagaceae</taxon>
        <taxon>Spirosoma</taxon>
    </lineage>
</organism>
<dbReference type="KEGG" id="sfol:H3H32_01880"/>
<comment type="cofactor">
    <cofactor evidence="1">
        <name>Zn(2+)</name>
        <dbReference type="ChEBI" id="CHEBI:29105"/>
    </cofactor>
</comment>
<dbReference type="GO" id="GO:0005829">
    <property type="term" value="C:cytosol"/>
    <property type="evidence" value="ECO:0007669"/>
    <property type="project" value="TreeGrafter"/>
</dbReference>
<dbReference type="Gene3D" id="3.20.20.140">
    <property type="entry name" value="Metal-dependent hydrolases"/>
    <property type="match status" value="1"/>
</dbReference>
<dbReference type="InterPro" id="IPR006330">
    <property type="entry name" value="Ado/ade_deaminase"/>
</dbReference>
<evidence type="ECO:0000259" key="8">
    <source>
        <dbReference type="Pfam" id="PF00962"/>
    </source>
</evidence>
<dbReference type="Proteomes" id="UP000515369">
    <property type="component" value="Chromosome"/>
</dbReference>
<evidence type="ECO:0000256" key="2">
    <source>
        <dbReference type="ARBA" id="ARBA00006676"/>
    </source>
</evidence>
<proteinExistence type="inferred from homology"/>
<dbReference type="PANTHER" id="PTHR11409:SF43">
    <property type="entry name" value="ADENOSINE DEAMINASE"/>
    <property type="match status" value="1"/>
</dbReference>
<keyword evidence="5" id="KW-0378">Hydrolase</keyword>
<feature type="chain" id="PRO_5028857275" description="adenosine deaminase" evidence="7">
    <location>
        <begin position="24"/>
        <end position="476"/>
    </location>
</feature>
<dbReference type="RefSeq" id="WP_182460987.1">
    <property type="nucleotide sequence ID" value="NZ_CP059732.1"/>
</dbReference>
<dbReference type="InterPro" id="IPR001365">
    <property type="entry name" value="A_deaminase_dom"/>
</dbReference>
<dbReference type="GO" id="GO:0046872">
    <property type="term" value="F:metal ion binding"/>
    <property type="evidence" value="ECO:0007669"/>
    <property type="project" value="UniProtKB-KW"/>
</dbReference>
<evidence type="ECO:0000256" key="7">
    <source>
        <dbReference type="SAM" id="SignalP"/>
    </source>
</evidence>
<dbReference type="Pfam" id="PF00962">
    <property type="entry name" value="A_deaminase"/>
    <property type="match status" value="1"/>
</dbReference>
<keyword evidence="10" id="KW-1185">Reference proteome</keyword>
<evidence type="ECO:0000256" key="3">
    <source>
        <dbReference type="ARBA" id="ARBA00012784"/>
    </source>
</evidence>
<evidence type="ECO:0000313" key="10">
    <source>
        <dbReference type="Proteomes" id="UP000515369"/>
    </source>
</evidence>
<dbReference type="AlphaFoldDB" id="A0A7G5GXY8"/>
<protein>
    <recommendedName>
        <fullName evidence="3">adenosine deaminase</fullName>
        <ecNumber evidence="3">3.5.4.4</ecNumber>
    </recommendedName>
</protein>
<evidence type="ECO:0000256" key="4">
    <source>
        <dbReference type="ARBA" id="ARBA00022723"/>
    </source>
</evidence>
<dbReference type="GO" id="GO:0006154">
    <property type="term" value="P:adenosine catabolic process"/>
    <property type="evidence" value="ECO:0007669"/>
    <property type="project" value="TreeGrafter"/>
</dbReference>
<dbReference type="InterPro" id="IPR032466">
    <property type="entry name" value="Metal_Hydrolase"/>
</dbReference>
<name>A0A7G5GXY8_9BACT</name>
<dbReference type="SUPFAM" id="SSF51556">
    <property type="entry name" value="Metallo-dependent hydrolases"/>
    <property type="match status" value="1"/>
</dbReference>
<keyword evidence="4" id="KW-0479">Metal-binding</keyword>
<feature type="domain" description="Adenosine deaminase" evidence="8">
    <location>
        <begin position="260"/>
        <end position="454"/>
    </location>
</feature>
<reference evidence="9 10" key="1">
    <citation type="submission" date="2020-07" db="EMBL/GenBank/DDBJ databases">
        <title>Spirosoma foliorum sp. nov., isolated from the leaves on the Nejang mountain Korea, Republic of.</title>
        <authorList>
            <person name="Ho H."/>
            <person name="Lee Y.-J."/>
            <person name="Nurcahyanto D.-A."/>
            <person name="Kim S.-G."/>
        </authorList>
    </citation>
    <scope>NUCLEOTIDE SEQUENCE [LARGE SCALE GENOMIC DNA]</scope>
    <source>
        <strain evidence="9 10">PL0136</strain>
    </source>
</reference>
<keyword evidence="7" id="KW-0732">Signal</keyword>
<comment type="similarity">
    <text evidence="2">Belongs to the metallo-dependent hydrolases superfamily. Adenosine and AMP deaminases family.</text>
</comment>
<dbReference type="GO" id="GO:0043103">
    <property type="term" value="P:hypoxanthine salvage"/>
    <property type="evidence" value="ECO:0007669"/>
    <property type="project" value="TreeGrafter"/>
</dbReference>
<feature type="signal peptide" evidence="7">
    <location>
        <begin position="1"/>
        <end position="23"/>
    </location>
</feature>
<accession>A0A7G5GXY8</accession>
<gene>
    <name evidence="9" type="ORF">H3H32_01880</name>
</gene>
<dbReference type="EMBL" id="CP059732">
    <property type="protein sequence ID" value="QMW03730.1"/>
    <property type="molecule type" value="Genomic_DNA"/>
</dbReference>
<dbReference type="EC" id="3.5.4.4" evidence="3"/>
<evidence type="ECO:0000256" key="1">
    <source>
        <dbReference type="ARBA" id="ARBA00001947"/>
    </source>
</evidence>
<dbReference type="PANTHER" id="PTHR11409">
    <property type="entry name" value="ADENOSINE DEAMINASE"/>
    <property type="match status" value="1"/>
</dbReference>
<sequence>MTTRILVTFLLFLKINFSFSQSAATYFERIRNDEASLTAFFTQMPKGGDLHHHYNGSIYAESYIDYAISKDYFINKKTIKISEQKPSGDDWARLSELKAEGTLPEYKQKLFQKWSIKDYNHIDYPSDKLFFETFSYFGPVSRAEVDKGLLEIKNRAKKENVSYIETLFAYAPCTINLSDLASSTTALRNYQTTKDTVSCLRLLDSLYTQLQTKGIRECATNVINQPLTKLHNELKIDDSQFTMRYQSYVVRTVEPLDAFKSMVVAFESAAASPLVVGVNIAAPEDNEVALKDYWLHMVMFNYCHSKYPTVKYTLHAGELTLGLVKPEELTWHINAAVYLAGANRIGHGVDIAHEANCYDLLRYMSKQKVAVEINLFSNEFILKVKDDKHPISLYKEFNVPMVICSDDAGVLRTNLTDQFVLLAKRYKHISYENIKKFVFNSIEYSFIKEEAIKKALHADLTQRFTKFEKAILSIQR</sequence>
<dbReference type="GO" id="GO:0046103">
    <property type="term" value="P:inosine biosynthetic process"/>
    <property type="evidence" value="ECO:0007669"/>
    <property type="project" value="TreeGrafter"/>
</dbReference>
<evidence type="ECO:0000256" key="5">
    <source>
        <dbReference type="ARBA" id="ARBA00022801"/>
    </source>
</evidence>